<dbReference type="AlphaFoldDB" id="B9GA90"/>
<keyword evidence="1" id="KW-0677">Repeat</keyword>
<reference evidence="3" key="1">
    <citation type="journal article" date="2005" name="PLoS Biol.">
        <title>The genomes of Oryza sativa: a history of duplications.</title>
        <authorList>
            <person name="Yu J."/>
            <person name="Wang J."/>
            <person name="Lin W."/>
            <person name="Li S."/>
            <person name="Li H."/>
            <person name="Zhou J."/>
            <person name="Ni P."/>
            <person name="Dong W."/>
            <person name="Hu S."/>
            <person name="Zeng C."/>
            <person name="Zhang J."/>
            <person name="Zhang Y."/>
            <person name="Li R."/>
            <person name="Xu Z."/>
            <person name="Li S."/>
            <person name="Li X."/>
            <person name="Zheng H."/>
            <person name="Cong L."/>
            <person name="Lin L."/>
            <person name="Yin J."/>
            <person name="Geng J."/>
            <person name="Li G."/>
            <person name="Shi J."/>
            <person name="Liu J."/>
            <person name="Lv H."/>
            <person name="Li J."/>
            <person name="Wang J."/>
            <person name="Deng Y."/>
            <person name="Ran L."/>
            <person name="Shi X."/>
            <person name="Wang X."/>
            <person name="Wu Q."/>
            <person name="Li C."/>
            <person name="Ren X."/>
            <person name="Wang J."/>
            <person name="Wang X."/>
            <person name="Li D."/>
            <person name="Liu D."/>
            <person name="Zhang X."/>
            <person name="Ji Z."/>
            <person name="Zhao W."/>
            <person name="Sun Y."/>
            <person name="Zhang Z."/>
            <person name="Bao J."/>
            <person name="Han Y."/>
            <person name="Dong L."/>
            <person name="Ji J."/>
            <person name="Chen P."/>
            <person name="Wu S."/>
            <person name="Liu J."/>
            <person name="Xiao Y."/>
            <person name="Bu D."/>
            <person name="Tan J."/>
            <person name="Yang L."/>
            <person name="Ye C."/>
            <person name="Zhang J."/>
            <person name="Xu J."/>
            <person name="Zhou Y."/>
            <person name="Yu Y."/>
            <person name="Zhang B."/>
            <person name="Zhuang S."/>
            <person name="Wei H."/>
            <person name="Liu B."/>
            <person name="Lei M."/>
            <person name="Yu H."/>
            <person name="Li Y."/>
            <person name="Xu H."/>
            <person name="Wei S."/>
            <person name="He X."/>
            <person name="Fang L."/>
            <person name="Zhang Z."/>
            <person name="Zhang Y."/>
            <person name="Huang X."/>
            <person name="Su Z."/>
            <person name="Tong W."/>
            <person name="Li J."/>
            <person name="Tong Z."/>
            <person name="Li S."/>
            <person name="Ye J."/>
            <person name="Wang L."/>
            <person name="Fang L."/>
            <person name="Lei T."/>
            <person name="Chen C."/>
            <person name="Chen H."/>
            <person name="Xu Z."/>
            <person name="Li H."/>
            <person name="Huang H."/>
            <person name="Zhang F."/>
            <person name="Xu H."/>
            <person name="Li N."/>
            <person name="Zhao C."/>
            <person name="Li S."/>
            <person name="Dong L."/>
            <person name="Huang Y."/>
            <person name="Li L."/>
            <person name="Xi Y."/>
            <person name="Qi Q."/>
            <person name="Li W."/>
            <person name="Zhang B."/>
            <person name="Hu W."/>
            <person name="Zhang Y."/>
            <person name="Tian X."/>
            <person name="Jiao Y."/>
            <person name="Liang X."/>
            <person name="Jin J."/>
            <person name="Gao L."/>
            <person name="Zheng W."/>
            <person name="Hao B."/>
            <person name="Liu S."/>
            <person name="Wang W."/>
            <person name="Yuan L."/>
            <person name="Cao M."/>
            <person name="McDermott J."/>
            <person name="Samudrala R."/>
            <person name="Wang J."/>
            <person name="Wong G.K."/>
            <person name="Yang H."/>
        </authorList>
    </citation>
    <scope>NUCLEOTIDE SEQUENCE [LARGE SCALE GENOMIC DNA]</scope>
</reference>
<name>B9GA90_ORYSJ</name>
<accession>B9GA90</accession>
<gene>
    <name evidence="3" type="ORF">OsJ_33581</name>
</gene>
<feature type="domain" description="Disease resistance R13L4/SHOC-2-like LRR" evidence="2">
    <location>
        <begin position="6"/>
        <end position="162"/>
    </location>
</feature>
<dbReference type="Pfam" id="PF23598">
    <property type="entry name" value="LRR_14"/>
    <property type="match status" value="1"/>
</dbReference>
<dbReference type="EMBL" id="CM000148">
    <property type="protein sequence ID" value="EEE51946.1"/>
    <property type="molecule type" value="Genomic_DNA"/>
</dbReference>
<protein>
    <recommendedName>
        <fullName evidence="2">Disease resistance R13L4/SHOC-2-like LRR domain-containing protein</fullName>
    </recommendedName>
</protein>
<evidence type="ECO:0000256" key="1">
    <source>
        <dbReference type="ARBA" id="ARBA00022737"/>
    </source>
</evidence>
<dbReference type="Proteomes" id="UP000007752">
    <property type="component" value="Chromosome 11"/>
</dbReference>
<proteinExistence type="predicted"/>
<reference evidence="3" key="2">
    <citation type="submission" date="2008-12" db="EMBL/GenBank/DDBJ databases">
        <title>Improved gene annotation of the rice (Oryza sativa) genomes.</title>
        <authorList>
            <person name="Wang J."/>
            <person name="Li R."/>
            <person name="Fan W."/>
            <person name="Huang Q."/>
            <person name="Zhang J."/>
            <person name="Zhou Y."/>
            <person name="Hu Y."/>
            <person name="Zi S."/>
            <person name="Li J."/>
            <person name="Ni P."/>
            <person name="Zheng H."/>
            <person name="Zhang Y."/>
            <person name="Zhao M."/>
            <person name="Hao Q."/>
            <person name="McDermott J."/>
            <person name="Samudrala R."/>
            <person name="Kristiansen K."/>
            <person name="Wong G.K.-S."/>
        </authorList>
    </citation>
    <scope>NUCLEOTIDE SEQUENCE</scope>
</reference>
<dbReference type="InterPro" id="IPR055414">
    <property type="entry name" value="LRR_R13L4/SHOC2-like"/>
</dbReference>
<evidence type="ECO:0000313" key="3">
    <source>
        <dbReference type="EMBL" id="EEE51946.1"/>
    </source>
</evidence>
<evidence type="ECO:0000259" key="2">
    <source>
        <dbReference type="Pfam" id="PF23598"/>
    </source>
</evidence>
<sequence length="184" mass="20611">MGSCFSTQRLRKLIIGKTLARVPEWISIFDNLIHLQLYISGMEKSDINILKGISTLLFLRLVFTGHAPHGRIVIDNRGFQALKELYLLCFVPGIWPVFEPGAMQELQKYHLTFKLLKVHCSSGVLDFGLQHLSSLQHMSAIIVPSGATSEDTFAAEDAIRSATIFETLVSLESFEPMRNIVLPP</sequence>
<organism evidence="3">
    <name type="scientific">Oryza sativa subsp. japonica</name>
    <name type="common">Rice</name>
    <dbReference type="NCBI Taxonomy" id="39947"/>
    <lineage>
        <taxon>Eukaryota</taxon>
        <taxon>Viridiplantae</taxon>
        <taxon>Streptophyta</taxon>
        <taxon>Embryophyta</taxon>
        <taxon>Tracheophyta</taxon>
        <taxon>Spermatophyta</taxon>
        <taxon>Magnoliopsida</taxon>
        <taxon>Liliopsida</taxon>
        <taxon>Poales</taxon>
        <taxon>Poaceae</taxon>
        <taxon>BOP clade</taxon>
        <taxon>Oryzoideae</taxon>
        <taxon>Oryzeae</taxon>
        <taxon>Oryzinae</taxon>
        <taxon>Oryza</taxon>
        <taxon>Oryza sativa</taxon>
    </lineage>
</organism>